<dbReference type="EMBL" id="LAZR01068241">
    <property type="protein sequence ID" value="KKK50011.1"/>
    <property type="molecule type" value="Genomic_DNA"/>
</dbReference>
<name>A0A0F8YPM0_9ZZZZ</name>
<proteinExistence type="predicted"/>
<evidence type="ECO:0000313" key="1">
    <source>
        <dbReference type="EMBL" id="KKK50011.1"/>
    </source>
</evidence>
<protein>
    <submittedName>
        <fullName evidence="1">Uncharacterized protein</fullName>
    </submittedName>
</protein>
<reference evidence="1" key="1">
    <citation type="journal article" date="2015" name="Nature">
        <title>Complex archaea that bridge the gap between prokaryotes and eukaryotes.</title>
        <authorList>
            <person name="Spang A."/>
            <person name="Saw J.H."/>
            <person name="Jorgensen S.L."/>
            <person name="Zaremba-Niedzwiedzka K."/>
            <person name="Martijn J."/>
            <person name="Lind A.E."/>
            <person name="van Eijk R."/>
            <person name="Schleper C."/>
            <person name="Guy L."/>
            <person name="Ettema T.J."/>
        </authorList>
    </citation>
    <scope>NUCLEOTIDE SEQUENCE</scope>
</reference>
<dbReference type="AlphaFoldDB" id="A0A0F8YPM0"/>
<gene>
    <name evidence="1" type="ORF">LCGC14_3129300</name>
</gene>
<organism evidence="1">
    <name type="scientific">marine sediment metagenome</name>
    <dbReference type="NCBI Taxonomy" id="412755"/>
    <lineage>
        <taxon>unclassified sequences</taxon>
        <taxon>metagenomes</taxon>
        <taxon>ecological metagenomes</taxon>
    </lineage>
</organism>
<sequence length="70" mass="7130">MTPLAAAILILRIVDRALEMRLRQYDANADLIKIDADAAAELSGAVLAVVASAAKVGDAIGAGLVDLLDG</sequence>
<comment type="caution">
    <text evidence="1">The sequence shown here is derived from an EMBL/GenBank/DDBJ whole genome shotgun (WGS) entry which is preliminary data.</text>
</comment>
<accession>A0A0F8YPM0</accession>